<proteinExistence type="predicted"/>
<gene>
    <name evidence="2" type="ORF">F4148_11600</name>
</gene>
<dbReference type="InterPro" id="IPR036397">
    <property type="entry name" value="RNaseH_sf"/>
</dbReference>
<dbReference type="PANTHER" id="PTHR46889">
    <property type="entry name" value="TRANSPOSASE INSF FOR INSERTION SEQUENCE IS3B-RELATED"/>
    <property type="match status" value="1"/>
</dbReference>
<dbReference type="Pfam" id="PF00665">
    <property type="entry name" value="rve"/>
    <property type="match status" value="1"/>
</dbReference>
<evidence type="ECO:0000313" key="2">
    <source>
        <dbReference type="EMBL" id="MYH62364.1"/>
    </source>
</evidence>
<comment type="caution">
    <text evidence="2">The sequence shown here is derived from an EMBL/GenBank/DDBJ whole genome shotgun (WGS) entry which is preliminary data.</text>
</comment>
<name>A0A6B1G8D6_9CHLR</name>
<dbReference type="InterPro" id="IPR050900">
    <property type="entry name" value="Transposase_IS3/IS150/IS904"/>
</dbReference>
<dbReference type="Gene3D" id="3.30.420.10">
    <property type="entry name" value="Ribonuclease H-like superfamily/Ribonuclease H"/>
    <property type="match status" value="1"/>
</dbReference>
<dbReference type="SUPFAM" id="SSF53098">
    <property type="entry name" value="Ribonuclease H-like"/>
    <property type="match status" value="1"/>
</dbReference>
<organism evidence="2">
    <name type="scientific">Caldilineaceae bacterium SB0675_bin_29</name>
    <dbReference type="NCBI Taxonomy" id="2605266"/>
    <lineage>
        <taxon>Bacteria</taxon>
        <taxon>Bacillati</taxon>
        <taxon>Chloroflexota</taxon>
        <taxon>Caldilineae</taxon>
        <taxon>Caldilineales</taxon>
        <taxon>Caldilineaceae</taxon>
    </lineage>
</organism>
<dbReference type="InterPro" id="IPR012337">
    <property type="entry name" value="RNaseH-like_sf"/>
</dbReference>
<accession>A0A6B1G8D6</accession>
<reference evidence="2" key="1">
    <citation type="submission" date="2019-09" db="EMBL/GenBank/DDBJ databases">
        <title>Characterisation of the sponge microbiome using genome-centric metagenomics.</title>
        <authorList>
            <person name="Engelberts J.P."/>
            <person name="Robbins S.J."/>
            <person name="De Goeij J.M."/>
            <person name="Aranda M."/>
            <person name="Bell S.C."/>
            <person name="Webster N.S."/>
        </authorList>
    </citation>
    <scope>NUCLEOTIDE SEQUENCE</scope>
    <source>
        <strain evidence="2">SB0675_bin_29</strain>
    </source>
</reference>
<evidence type="ECO:0000259" key="1">
    <source>
        <dbReference type="PROSITE" id="PS50994"/>
    </source>
</evidence>
<protein>
    <submittedName>
        <fullName evidence="2">DDE-type integrase/transposase/recombinase</fullName>
    </submittedName>
</protein>
<dbReference type="AlphaFoldDB" id="A0A6B1G8D6"/>
<dbReference type="GO" id="GO:0015074">
    <property type="term" value="P:DNA integration"/>
    <property type="evidence" value="ECO:0007669"/>
    <property type="project" value="InterPro"/>
</dbReference>
<dbReference type="PANTHER" id="PTHR46889:SF4">
    <property type="entry name" value="TRANSPOSASE INSO FOR INSERTION SEQUENCE ELEMENT IS911B-RELATED"/>
    <property type="match status" value="1"/>
</dbReference>
<dbReference type="PROSITE" id="PS50994">
    <property type="entry name" value="INTEGRASE"/>
    <property type="match status" value="1"/>
</dbReference>
<feature type="domain" description="Integrase catalytic" evidence="1">
    <location>
        <begin position="22"/>
        <end position="155"/>
    </location>
</feature>
<dbReference type="InterPro" id="IPR001584">
    <property type="entry name" value="Integrase_cat-core"/>
</dbReference>
<sequence>MRLMGIQAIYPRRGSSSPGKGHKRYPYLLRKLTITHVNQVWSADITLVPLLRGFMYLVAVIDWHSGYVLGWQPSNILDGIFCLDALRQGLSTGRPQIFNTNQRAQFTADAFTACLLAADMQVSMDGRALDNVFCERLWRSVKYENIYLNQYDTVR</sequence>
<dbReference type="GO" id="GO:0003676">
    <property type="term" value="F:nucleic acid binding"/>
    <property type="evidence" value="ECO:0007669"/>
    <property type="project" value="InterPro"/>
</dbReference>
<dbReference type="EMBL" id="VYDA01000424">
    <property type="protein sequence ID" value="MYH62364.1"/>
    <property type="molecule type" value="Genomic_DNA"/>
</dbReference>